<comment type="caution">
    <text evidence="2">The sequence shown here is derived from an EMBL/GenBank/DDBJ whole genome shotgun (WGS) entry which is preliminary data.</text>
</comment>
<name>A0A3B0AAQ9_9ACTN</name>
<protein>
    <submittedName>
        <fullName evidence="2">DUF296 domain-containing protein</fullName>
    </submittedName>
</protein>
<evidence type="ECO:0000313" key="3">
    <source>
        <dbReference type="Proteomes" id="UP000279968"/>
    </source>
</evidence>
<dbReference type="Gene3D" id="3.30.1330.80">
    <property type="entry name" value="Hypothetical protein, similar to alpha- acetolactate decarboxylase, domain 2"/>
    <property type="match status" value="1"/>
</dbReference>
<dbReference type="OrthoDB" id="9798999at2"/>
<dbReference type="InterPro" id="IPR025707">
    <property type="entry name" value="DNA_bp_PD1"/>
</dbReference>
<dbReference type="SUPFAM" id="SSF117856">
    <property type="entry name" value="AF0104/ALDC/Ptd012-like"/>
    <property type="match status" value="1"/>
</dbReference>
<evidence type="ECO:0000313" key="2">
    <source>
        <dbReference type="EMBL" id="RKN57590.1"/>
    </source>
</evidence>
<dbReference type="InterPro" id="IPR005175">
    <property type="entry name" value="PPC_dom"/>
</dbReference>
<gene>
    <name evidence="2" type="ORF">D7193_02700</name>
</gene>
<keyword evidence="3" id="KW-1185">Reference proteome</keyword>
<dbReference type="EMBL" id="RBAN01000001">
    <property type="protein sequence ID" value="RKN57590.1"/>
    <property type="molecule type" value="Genomic_DNA"/>
</dbReference>
<dbReference type="PIRSF" id="PIRSF016702">
    <property type="entry name" value="DNA_bp_PD1"/>
    <property type="match status" value="1"/>
</dbReference>
<accession>A0A3B0AAQ9</accession>
<feature type="domain" description="PPC" evidence="1">
    <location>
        <begin position="10"/>
        <end position="148"/>
    </location>
</feature>
<dbReference type="Pfam" id="PF03479">
    <property type="entry name" value="PCC"/>
    <property type="match status" value="1"/>
</dbReference>
<dbReference type="PANTHER" id="PTHR34988">
    <property type="entry name" value="PROTEIN, PUTATIVE-RELATED"/>
    <property type="match status" value="1"/>
</dbReference>
<dbReference type="CDD" id="cd11378">
    <property type="entry name" value="DUF296"/>
    <property type="match status" value="1"/>
</dbReference>
<dbReference type="Proteomes" id="UP000279968">
    <property type="component" value="Unassembled WGS sequence"/>
</dbReference>
<dbReference type="RefSeq" id="WP_120777780.1">
    <property type="nucleotide sequence ID" value="NZ_JBHLUP010000009.1"/>
</dbReference>
<dbReference type="PANTHER" id="PTHR34988:SF1">
    <property type="entry name" value="DNA-BINDING PROTEIN"/>
    <property type="match status" value="1"/>
</dbReference>
<proteinExistence type="predicted"/>
<dbReference type="PROSITE" id="PS51742">
    <property type="entry name" value="PPC"/>
    <property type="match status" value="1"/>
</dbReference>
<organism evidence="2 3">
    <name type="scientific">Micromonospora costi</name>
    <dbReference type="NCBI Taxonomy" id="1530042"/>
    <lineage>
        <taxon>Bacteria</taxon>
        <taxon>Bacillati</taxon>
        <taxon>Actinomycetota</taxon>
        <taxon>Actinomycetes</taxon>
        <taxon>Micromonosporales</taxon>
        <taxon>Micromonosporaceae</taxon>
        <taxon>Micromonospora</taxon>
    </lineage>
</organism>
<evidence type="ECO:0000259" key="1">
    <source>
        <dbReference type="PROSITE" id="PS51742"/>
    </source>
</evidence>
<reference evidence="2 3" key="1">
    <citation type="journal article" date="2015" name="Int. J. Syst. Evol. Microbiol.">
        <title>Micromonospora costi sp. nov., isolated from a leaf of Costus speciosus.</title>
        <authorList>
            <person name="Thawai C."/>
        </authorList>
    </citation>
    <scope>NUCLEOTIDE SEQUENCE [LARGE SCALE GENOMIC DNA]</scope>
    <source>
        <strain evidence="2 3">CS1-12</strain>
    </source>
</reference>
<sequence length="151" mass="16299">MRRTVKDVELTDGNRRVVVVVVDKGEDAVAAINEVAARRNIRGARVTAVGGFSSATLGYFDREKHDYLPIPVREQVEVLSLQGDIAENEGRPALHVHGVLGHRDGTTVGGHLLHGEVWPTLEVIITEVGARLLKRVDPETGLALLAGETGQ</sequence>
<dbReference type="AlphaFoldDB" id="A0A3B0AAQ9"/>